<keyword evidence="1" id="KW-0472">Membrane</keyword>
<gene>
    <name evidence="2" type="ORF">L2672_08980</name>
</gene>
<evidence type="ECO:0000313" key="3">
    <source>
        <dbReference type="Proteomes" id="UP001139333"/>
    </source>
</evidence>
<comment type="caution">
    <text evidence="2">The sequence shown here is derived from an EMBL/GenBank/DDBJ whole genome shotgun (WGS) entry which is preliminary data.</text>
</comment>
<evidence type="ECO:0000313" key="2">
    <source>
        <dbReference type="EMBL" id="MCL1142823.1"/>
    </source>
</evidence>
<feature type="transmembrane region" description="Helical" evidence="1">
    <location>
        <begin position="200"/>
        <end position="223"/>
    </location>
</feature>
<organism evidence="2 3">
    <name type="scientific">Shewanella gaetbuli</name>
    <dbReference type="NCBI Taxonomy" id="220752"/>
    <lineage>
        <taxon>Bacteria</taxon>
        <taxon>Pseudomonadati</taxon>
        <taxon>Pseudomonadota</taxon>
        <taxon>Gammaproteobacteria</taxon>
        <taxon>Alteromonadales</taxon>
        <taxon>Shewanellaceae</taxon>
        <taxon>Shewanella</taxon>
    </lineage>
</organism>
<proteinExistence type="predicted"/>
<dbReference type="Proteomes" id="UP001139333">
    <property type="component" value="Unassembled WGS sequence"/>
</dbReference>
<dbReference type="AlphaFoldDB" id="A0A9X1ZJC6"/>
<evidence type="ECO:0000256" key="1">
    <source>
        <dbReference type="SAM" id="Phobius"/>
    </source>
</evidence>
<accession>A0A9X1ZJC6</accession>
<keyword evidence="1" id="KW-1133">Transmembrane helix</keyword>
<keyword evidence="1" id="KW-0812">Transmembrane</keyword>
<sequence length="241" mass="27699">MHKVARKLHRWSMLLLGLQFIIWSVTGAYMVLVDINYIHGNSLVNNQHKPIIAKDISYSIAQLQQDFPYASDISMANLLNQPVYRFTHQDTSMMISAINGKVLSPLSKQDALELAQQQYTGDGSVLNALWITENPPFELSPRHLPVWRVNFDDFAAPALYISATSGLVVTKRHDFWRIFDWMFRFHIMDYSSGEDIDNQLLFWVALFSLLSVSSGGILIYYSVIKPYTKKRQRIINKARAV</sequence>
<name>A0A9X1ZJC6_9GAMM</name>
<reference evidence="2" key="1">
    <citation type="submission" date="2022-01" db="EMBL/GenBank/DDBJ databases">
        <title>Whole genome-based taxonomy of the Shewanellaceae.</title>
        <authorList>
            <person name="Martin-Rodriguez A.J."/>
        </authorList>
    </citation>
    <scope>NUCLEOTIDE SEQUENCE</scope>
    <source>
        <strain evidence="2">DSM 16422</strain>
    </source>
</reference>
<keyword evidence="3" id="KW-1185">Reference proteome</keyword>
<protein>
    <submittedName>
        <fullName evidence="2">PepSY domain-containing protein</fullName>
    </submittedName>
</protein>
<dbReference type="RefSeq" id="WP_248995505.1">
    <property type="nucleotide sequence ID" value="NZ_JAKIKP010000005.1"/>
</dbReference>
<dbReference type="EMBL" id="JAKIKP010000005">
    <property type="protein sequence ID" value="MCL1142823.1"/>
    <property type="molecule type" value="Genomic_DNA"/>
</dbReference>